<reference evidence="1 2" key="1">
    <citation type="journal article" date="2012" name="Genome Biol.">
        <title>Sequencing three crocodilian genomes to illuminate the evolution of archosaurs and amniotes.</title>
        <authorList>
            <person name="St John J.A."/>
            <person name="Braun E.L."/>
            <person name="Isberg S.R."/>
            <person name="Miles L.G."/>
            <person name="Chong A.Y."/>
            <person name="Gongora J."/>
            <person name="Dalzell P."/>
            <person name="Moran C."/>
            <person name="Bed'hom B."/>
            <person name="Abzhanov A."/>
            <person name="Burgess S.C."/>
            <person name="Cooksey A.M."/>
            <person name="Castoe T.A."/>
            <person name="Crawford N.G."/>
            <person name="Densmore L.D."/>
            <person name="Drew J.C."/>
            <person name="Edwards S.V."/>
            <person name="Faircloth B.C."/>
            <person name="Fujita M.K."/>
            <person name="Greenwold M.J."/>
            <person name="Hoffmann F.G."/>
            <person name="Howard J.M."/>
            <person name="Iguchi T."/>
            <person name="Janes D.E."/>
            <person name="Khan S.Y."/>
            <person name="Kohno S."/>
            <person name="de Koning A.J."/>
            <person name="Lance S.L."/>
            <person name="McCarthy F.M."/>
            <person name="McCormack J.E."/>
            <person name="Merchant M.E."/>
            <person name="Peterson D.G."/>
            <person name="Pollock D.D."/>
            <person name="Pourmand N."/>
            <person name="Raney B.J."/>
            <person name="Roessler K.A."/>
            <person name="Sanford J.R."/>
            <person name="Sawyer R.H."/>
            <person name="Schmidt C.J."/>
            <person name="Triplett E.W."/>
            <person name="Tuberville T.D."/>
            <person name="Venegas-Anaya M."/>
            <person name="Howard J.T."/>
            <person name="Jarvis E.D."/>
            <person name="Guillette L.J.Jr."/>
            <person name="Glenn T.C."/>
            <person name="Green R.E."/>
            <person name="Ray D.A."/>
        </authorList>
    </citation>
    <scope>NUCLEOTIDE SEQUENCE [LARGE SCALE GENOMIC DNA]</scope>
    <source>
        <strain evidence="1">KSC_2009_1</strain>
    </source>
</reference>
<proteinExistence type="predicted"/>
<accession>A0A151M0L1</accession>
<evidence type="ECO:0000313" key="1">
    <source>
        <dbReference type="EMBL" id="KYO18051.1"/>
    </source>
</evidence>
<organism evidence="1 2">
    <name type="scientific">Alligator mississippiensis</name>
    <name type="common">American alligator</name>
    <dbReference type="NCBI Taxonomy" id="8496"/>
    <lineage>
        <taxon>Eukaryota</taxon>
        <taxon>Metazoa</taxon>
        <taxon>Chordata</taxon>
        <taxon>Craniata</taxon>
        <taxon>Vertebrata</taxon>
        <taxon>Euteleostomi</taxon>
        <taxon>Archelosauria</taxon>
        <taxon>Archosauria</taxon>
        <taxon>Crocodylia</taxon>
        <taxon>Alligatoridae</taxon>
        <taxon>Alligatorinae</taxon>
        <taxon>Alligator</taxon>
    </lineage>
</organism>
<sequence length="151" mass="17556">MSDRNGERMVYTYIALISLQERPAGQHPKNMSVQLKGKIKNLEDGERQVLWMDKLEIKTVQNVVLKSIELPWIRHTNELHQNKHISFYILSKKIIVFQGDPMEQPVESMDVRMGQVSPSGYETAFTAFIWSVLLNYKRRDGENVAFFSVVE</sequence>
<name>A0A151M0L1_ALLMI</name>
<gene>
    <name evidence="1" type="ORF">Y1Q_0011649</name>
</gene>
<dbReference type="AlphaFoldDB" id="A0A151M0L1"/>
<protein>
    <submittedName>
        <fullName evidence="1">Uncharacterized protein</fullName>
    </submittedName>
</protein>
<evidence type="ECO:0000313" key="2">
    <source>
        <dbReference type="Proteomes" id="UP000050525"/>
    </source>
</evidence>
<dbReference type="Proteomes" id="UP000050525">
    <property type="component" value="Unassembled WGS sequence"/>
</dbReference>
<comment type="caution">
    <text evidence="1">The sequence shown here is derived from an EMBL/GenBank/DDBJ whole genome shotgun (WGS) entry which is preliminary data.</text>
</comment>
<keyword evidence="2" id="KW-1185">Reference proteome</keyword>
<dbReference type="EMBL" id="AKHW03006853">
    <property type="protein sequence ID" value="KYO18051.1"/>
    <property type="molecule type" value="Genomic_DNA"/>
</dbReference>